<keyword evidence="10" id="KW-1185">Reference proteome</keyword>
<feature type="region of interest" description="Disordered" evidence="8">
    <location>
        <begin position="1"/>
        <end position="20"/>
    </location>
</feature>
<keyword evidence="3 7" id="KW-0813">Transport</keyword>
<proteinExistence type="inferred from homology"/>
<reference evidence="10" key="1">
    <citation type="submission" date="2011-05" db="EMBL/GenBank/DDBJ databases">
        <authorList>
            <person name="Richards S.R."/>
            <person name="Qu J."/>
            <person name="Jiang H."/>
            <person name="Jhangiani S.N."/>
            <person name="Agravi P."/>
            <person name="Goodspeed R."/>
            <person name="Gross S."/>
            <person name="Mandapat C."/>
            <person name="Jackson L."/>
            <person name="Mathew T."/>
            <person name="Pu L."/>
            <person name="Thornton R."/>
            <person name="Saada N."/>
            <person name="Wilczek-Boney K.B."/>
            <person name="Lee S."/>
            <person name="Kovar C."/>
            <person name="Wu Y."/>
            <person name="Scherer S.E."/>
            <person name="Worley K.C."/>
            <person name="Muzny D.M."/>
            <person name="Gibbs R."/>
        </authorList>
    </citation>
    <scope>NUCLEOTIDE SEQUENCE</scope>
    <source>
        <strain evidence="10">Brora</strain>
    </source>
</reference>
<evidence type="ECO:0000256" key="4">
    <source>
        <dbReference type="ARBA" id="ARBA00022692"/>
    </source>
</evidence>
<evidence type="ECO:0000256" key="6">
    <source>
        <dbReference type="ARBA" id="ARBA00023136"/>
    </source>
</evidence>
<evidence type="ECO:0000256" key="7">
    <source>
        <dbReference type="RuleBase" id="RU361216"/>
    </source>
</evidence>
<dbReference type="InterPro" id="IPR050746">
    <property type="entry name" value="DAACS"/>
</dbReference>
<dbReference type="InterPro" id="IPR036458">
    <property type="entry name" value="Na:dicarbo_symporter_sf"/>
</dbReference>
<evidence type="ECO:0000256" key="1">
    <source>
        <dbReference type="ARBA" id="ARBA00004141"/>
    </source>
</evidence>
<dbReference type="AlphaFoldDB" id="T1JEB1"/>
<evidence type="ECO:0000313" key="10">
    <source>
        <dbReference type="Proteomes" id="UP000014500"/>
    </source>
</evidence>
<dbReference type="GO" id="GO:0005313">
    <property type="term" value="F:L-glutamate transmembrane transporter activity"/>
    <property type="evidence" value="ECO:0007669"/>
    <property type="project" value="TreeGrafter"/>
</dbReference>
<keyword evidence="7" id="KW-0769">Symport</keyword>
<evidence type="ECO:0000256" key="2">
    <source>
        <dbReference type="ARBA" id="ARBA00006148"/>
    </source>
</evidence>
<feature type="region of interest" description="Disordered" evidence="8">
    <location>
        <begin position="35"/>
        <end position="58"/>
    </location>
</feature>
<reference evidence="9" key="2">
    <citation type="submission" date="2015-02" db="UniProtKB">
        <authorList>
            <consortium name="EnsemblMetazoa"/>
        </authorList>
    </citation>
    <scope>IDENTIFICATION</scope>
</reference>
<sequence length="449" mass="50083">MFHEKKLSFPEDGVSEEEKFGEELKKRLSILQSQEDFALDNKPTEENNEKIPAHTETTKPKNVSIFRPLQKFIPSNLDLNDNKDIDSSHKPNYLFISLVVSILAGLLVGTLMKLRKNSYTKREVFYIQLPGSLFERSIEIVLIPYITSSIISSVGKLPSIIFLKITSKIIIYSILTSMSAAFLGIIVSFAIPNFPTKIKHEPQPTFNIAFGVVEVFLDICLNILPKNIVYACISTEHIRITENNNISGVIQGSYEIQISEKTNYIGLVTFCVFVGMALHQIGNPAEWFFCLTDVVTNLMALITSWLLWVSPLGLFFNIIGEIVNQEWSNVSSKVGIFSGLFILGLTIQCLLLLPLVFYVITFSNPFRYISNTLFGLLTGFATCSGYAATPFLLEGLQRNKVNSLLANAAMPLLATINKNGNAVLCSLLASYLIRQTNLGMSLVKILQIL</sequence>
<dbReference type="HOGENOM" id="CLU_610193_0_0_1"/>
<dbReference type="STRING" id="126957.T1JEB1"/>
<feature type="transmembrane region" description="Helical" evidence="7">
    <location>
        <begin position="142"/>
        <end position="163"/>
    </location>
</feature>
<accession>T1JEB1</accession>
<dbReference type="EMBL" id="JH432116">
    <property type="status" value="NOT_ANNOTATED_CDS"/>
    <property type="molecule type" value="Genomic_DNA"/>
</dbReference>
<dbReference type="GO" id="GO:0015175">
    <property type="term" value="F:neutral L-amino acid transmembrane transporter activity"/>
    <property type="evidence" value="ECO:0007669"/>
    <property type="project" value="TreeGrafter"/>
</dbReference>
<organism evidence="9 10">
    <name type="scientific">Strigamia maritima</name>
    <name type="common">European centipede</name>
    <name type="synonym">Geophilus maritimus</name>
    <dbReference type="NCBI Taxonomy" id="126957"/>
    <lineage>
        <taxon>Eukaryota</taxon>
        <taxon>Metazoa</taxon>
        <taxon>Ecdysozoa</taxon>
        <taxon>Arthropoda</taxon>
        <taxon>Myriapoda</taxon>
        <taxon>Chilopoda</taxon>
        <taxon>Pleurostigmophora</taxon>
        <taxon>Geophilomorpha</taxon>
        <taxon>Linotaeniidae</taxon>
        <taxon>Strigamia</taxon>
    </lineage>
</organism>
<feature type="transmembrane region" description="Helical" evidence="7">
    <location>
        <begin position="93"/>
        <end position="112"/>
    </location>
</feature>
<comment type="similarity">
    <text evidence="2 7">Belongs to the dicarboxylate/amino acid:cation symporter (DAACS) (TC 2.A.23) family.</text>
</comment>
<dbReference type="GO" id="GO:0005886">
    <property type="term" value="C:plasma membrane"/>
    <property type="evidence" value="ECO:0007669"/>
    <property type="project" value="TreeGrafter"/>
</dbReference>
<keyword evidence="6 7" id="KW-0472">Membrane</keyword>
<feature type="transmembrane region" description="Helical" evidence="7">
    <location>
        <begin position="302"/>
        <end position="323"/>
    </location>
</feature>
<comment type="subcellular location">
    <subcellularLocation>
        <location evidence="1 7">Membrane</location>
        <topology evidence="1 7">Multi-pass membrane protein</topology>
    </subcellularLocation>
</comment>
<feature type="transmembrane region" description="Helical" evidence="7">
    <location>
        <begin position="169"/>
        <end position="191"/>
    </location>
</feature>
<protein>
    <recommendedName>
        <fullName evidence="7">Amino acid transporter</fullName>
    </recommendedName>
</protein>
<dbReference type="PANTHER" id="PTHR11958:SF63">
    <property type="entry name" value="AMINO ACID TRANSPORTER"/>
    <property type="match status" value="1"/>
</dbReference>
<dbReference type="PhylomeDB" id="T1JEB1"/>
<keyword evidence="4 7" id="KW-0812">Transmembrane</keyword>
<dbReference type="PRINTS" id="PR00173">
    <property type="entry name" value="EDTRNSPORT"/>
</dbReference>
<evidence type="ECO:0000256" key="3">
    <source>
        <dbReference type="ARBA" id="ARBA00022448"/>
    </source>
</evidence>
<dbReference type="eggNOG" id="KOG3787">
    <property type="taxonomic scope" value="Eukaryota"/>
</dbReference>
<keyword evidence="5 7" id="KW-1133">Transmembrane helix</keyword>
<dbReference type="Pfam" id="PF00375">
    <property type="entry name" value="SDF"/>
    <property type="match status" value="1"/>
</dbReference>
<dbReference type="Gene3D" id="1.10.3860.10">
    <property type="entry name" value="Sodium:dicarboxylate symporter"/>
    <property type="match status" value="1"/>
</dbReference>
<evidence type="ECO:0000256" key="5">
    <source>
        <dbReference type="ARBA" id="ARBA00022989"/>
    </source>
</evidence>
<feature type="transmembrane region" description="Helical" evidence="7">
    <location>
        <begin position="335"/>
        <end position="360"/>
    </location>
</feature>
<dbReference type="GO" id="GO:0015501">
    <property type="term" value="F:glutamate:sodium symporter activity"/>
    <property type="evidence" value="ECO:0007669"/>
    <property type="project" value="TreeGrafter"/>
</dbReference>
<dbReference type="PANTHER" id="PTHR11958">
    <property type="entry name" value="SODIUM/DICARBOXYLATE SYMPORTER-RELATED"/>
    <property type="match status" value="1"/>
</dbReference>
<dbReference type="InterPro" id="IPR001991">
    <property type="entry name" value="Na-dicarboxylate_symporter"/>
</dbReference>
<evidence type="ECO:0000313" key="9">
    <source>
        <dbReference type="EnsemblMetazoa" id="SMAR012152-PA"/>
    </source>
</evidence>
<feature type="transmembrane region" description="Helical" evidence="7">
    <location>
        <begin position="264"/>
        <end position="282"/>
    </location>
</feature>
<name>T1JEB1_STRMM</name>
<dbReference type="SUPFAM" id="SSF118215">
    <property type="entry name" value="Proton glutamate symport protein"/>
    <property type="match status" value="1"/>
</dbReference>
<dbReference type="Proteomes" id="UP000014500">
    <property type="component" value="Unassembled WGS sequence"/>
</dbReference>
<dbReference type="EnsemblMetazoa" id="SMAR012152-RA">
    <property type="protein sequence ID" value="SMAR012152-PA"/>
    <property type="gene ID" value="SMAR012152"/>
</dbReference>
<evidence type="ECO:0000256" key="8">
    <source>
        <dbReference type="SAM" id="MobiDB-lite"/>
    </source>
</evidence>
<feature type="compositionally biased region" description="Basic and acidic residues" evidence="8">
    <location>
        <begin position="42"/>
        <end position="58"/>
    </location>
</feature>
<feature type="transmembrane region" description="Helical" evidence="7">
    <location>
        <begin position="372"/>
        <end position="393"/>
    </location>
</feature>